<dbReference type="InterPro" id="IPR036188">
    <property type="entry name" value="FAD/NAD-bd_sf"/>
</dbReference>
<keyword evidence="3" id="KW-0274">FAD</keyword>
<dbReference type="PRINTS" id="PR00411">
    <property type="entry name" value="PNDRDTASEI"/>
</dbReference>
<dbReference type="Pfam" id="PF03486">
    <property type="entry name" value="HI0933_like"/>
    <property type="match status" value="1"/>
</dbReference>
<dbReference type="Pfam" id="PF22780">
    <property type="entry name" value="HI0933_like_1st"/>
    <property type="match status" value="1"/>
</dbReference>
<evidence type="ECO:0000313" key="9">
    <source>
        <dbReference type="Proteomes" id="UP000509623"/>
    </source>
</evidence>
<dbReference type="InterPro" id="IPR057661">
    <property type="entry name" value="RsdA/BaiN/AoA(So)_Rossmann"/>
</dbReference>
<dbReference type="SUPFAM" id="SSF160996">
    <property type="entry name" value="HI0933 insert domain-like"/>
    <property type="match status" value="1"/>
</dbReference>
<dbReference type="EMBL" id="CP046051">
    <property type="protein sequence ID" value="QKN23868.1"/>
    <property type="molecule type" value="Genomic_DNA"/>
</dbReference>
<organism evidence="6 8">
    <name type="scientific">Caproicibacterium lactatifermentans</name>
    <dbReference type="NCBI Taxonomy" id="2666138"/>
    <lineage>
        <taxon>Bacteria</taxon>
        <taxon>Bacillati</taxon>
        <taxon>Bacillota</taxon>
        <taxon>Clostridia</taxon>
        <taxon>Eubacteriales</taxon>
        <taxon>Oscillospiraceae</taxon>
        <taxon>Caproicibacterium</taxon>
    </lineage>
</organism>
<reference evidence="7" key="3">
    <citation type="journal article" date="2022" name="Int. J. Syst. Evol. Microbiol.">
        <title>Caproicibacterium lactatifermentans sp. nov., isolated from pit clay used for the production of Chinese strong aroma-type liquor.</title>
        <authorList>
            <person name="Wang H."/>
            <person name="Gu Y."/>
            <person name="Zhao D."/>
            <person name="Qiao Z."/>
            <person name="Zheng J."/>
            <person name="Gao J."/>
            <person name="Ren C."/>
            <person name="Xu Y."/>
        </authorList>
    </citation>
    <scope>NUCLEOTIDE SEQUENCE</scope>
    <source>
        <strain evidence="7">JNU-WLY1368</strain>
    </source>
</reference>
<accession>A0A859DPV0</accession>
<feature type="domain" description="RsdA/BaiN/AoA(So)-like Rossmann fold-like" evidence="4">
    <location>
        <begin position="9"/>
        <end position="412"/>
    </location>
</feature>
<evidence type="ECO:0000256" key="3">
    <source>
        <dbReference type="ARBA" id="ARBA00022827"/>
    </source>
</evidence>
<dbReference type="AlphaFoldDB" id="A0A859DPV0"/>
<evidence type="ECO:0000256" key="2">
    <source>
        <dbReference type="ARBA" id="ARBA00022630"/>
    </source>
</evidence>
<feature type="domain" description="RsdA/BaiN/AoA(So)-like insert" evidence="5">
    <location>
        <begin position="196"/>
        <end position="359"/>
    </location>
</feature>
<dbReference type="InterPro" id="IPR004792">
    <property type="entry name" value="BaiN-like"/>
</dbReference>
<dbReference type="SUPFAM" id="SSF51905">
    <property type="entry name" value="FAD/NAD(P)-binding domain"/>
    <property type="match status" value="1"/>
</dbReference>
<keyword evidence="2" id="KW-0285">Flavoprotein</keyword>
<comment type="cofactor">
    <cofactor evidence="1">
        <name>FAD</name>
        <dbReference type="ChEBI" id="CHEBI:57692"/>
    </cofactor>
</comment>
<name>A0A859DPV0_9FIRM</name>
<sequence>MIQNMQKPDVLVVGAGAAGLMAAGTAASRGLTVWLAEKNAAPGKKLGITGKGRCNLTNDCIIPLFLENVPTNPRFLYGALNRFSPADTKAFFEGLGVPLKTERGRRVFPQSDKASDIVDALTNWVTQTGVYTIRGSAERLLTRAGHAAGVQMSDGRRIEAEQVILCCGGASYSSTGSNGSGYRIAAEAGHTILPLKPSLVPLTCAGEECRDMMGLSLRNVSCTFYDNVRKKEVHREFGEMLFTHFGVSGPIILSASAHLREMSVGRYRMDIDLKPALSLEKLDARLLRDISAHPARAFSNALTDLLPHKLIPVVVQRSGIPAFTKCGEITREQRHDLIHLLKAFSFTITGSRPLEEAIVTSGGVSTKEVDPRTMQSKKIPGLYFAGEILDVDGYTGGYNLQIAFSTGRVAGENVQGTYAPES</sequence>
<gene>
    <name evidence="6" type="ORF">GJQ69_04870</name>
    <name evidence="7" type="ORF">GKP14_08680</name>
</gene>
<dbReference type="PANTHER" id="PTHR42887">
    <property type="entry name" value="OS12G0638800 PROTEIN"/>
    <property type="match status" value="1"/>
</dbReference>
<dbReference type="PANTHER" id="PTHR42887:SF2">
    <property type="entry name" value="OS12G0638800 PROTEIN"/>
    <property type="match status" value="1"/>
</dbReference>
<evidence type="ECO:0000256" key="1">
    <source>
        <dbReference type="ARBA" id="ARBA00001974"/>
    </source>
</evidence>
<dbReference type="InterPro" id="IPR023166">
    <property type="entry name" value="BaiN-like_dom_sf"/>
</dbReference>
<reference evidence="7" key="2">
    <citation type="journal article" date="2021" name="Appl. Environ. Microbiol.">
        <title>Adaptability of a Caproate-Producing Bacterium Contributes to Its Dominance in an Anaerobic Fermentation System.</title>
        <authorList>
            <person name="Wang H."/>
            <person name="Gu Y."/>
            <person name="Zhou W."/>
            <person name="Zhao D."/>
            <person name="Qiao Z."/>
            <person name="Zheng J."/>
            <person name="Gao J."/>
            <person name="Chen X."/>
            <person name="Ren C."/>
            <person name="Xu Y."/>
        </authorList>
    </citation>
    <scope>NUCLEOTIDE SEQUENCE</scope>
    <source>
        <strain evidence="7">JNU-WLY1368</strain>
    </source>
</reference>
<dbReference type="InterPro" id="IPR055178">
    <property type="entry name" value="RsdA/BaiN/AoA(So)-like_dom"/>
</dbReference>
<dbReference type="NCBIfam" id="TIGR00275">
    <property type="entry name" value="aminoacetone oxidase family FAD-binding enzyme"/>
    <property type="match status" value="1"/>
</dbReference>
<keyword evidence="9" id="KW-1185">Reference proteome</keyword>
<dbReference type="Proteomes" id="UP000501316">
    <property type="component" value="Chromosome"/>
</dbReference>
<dbReference type="Gene3D" id="2.40.30.10">
    <property type="entry name" value="Translation factors"/>
    <property type="match status" value="1"/>
</dbReference>
<evidence type="ECO:0000313" key="8">
    <source>
        <dbReference type="Proteomes" id="UP000501316"/>
    </source>
</evidence>
<evidence type="ECO:0000313" key="7">
    <source>
        <dbReference type="EMBL" id="QKO31062.1"/>
    </source>
</evidence>
<evidence type="ECO:0000259" key="4">
    <source>
        <dbReference type="Pfam" id="PF03486"/>
    </source>
</evidence>
<protein>
    <submittedName>
        <fullName evidence="6">Aminoacetone oxidase family FAD-binding enzyme</fullName>
    </submittedName>
</protein>
<dbReference type="KEGG" id="clf:GJQ69_04870"/>
<reference evidence="8 9" key="1">
    <citation type="submission" date="2019-11" db="EMBL/GenBank/DDBJ databases">
        <authorList>
            <person name="Ren C."/>
            <person name="Wang H."/>
            <person name="Xu Y."/>
        </authorList>
    </citation>
    <scope>NUCLEOTIDE SEQUENCE [LARGE SCALE GENOMIC DNA]</scope>
    <source>
        <strain evidence="9">JNU-WLY1368</strain>
        <strain evidence="6 8">LBM 19010</strain>
    </source>
</reference>
<dbReference type="Gene3D" id="1.10.8.260">
    <property type="entry name" value="HI0933 insert domain-like"/>
    <property type="match status" value="1"/>
</dbReference>
<evidence type="ECO:0000259" key="5">
    <source>
        <dbReference type="Pfam" id="PF22780"/>
    </source>
</evidence>
<dbReference type="Gene3D" id="3.50.50.60">
    <property type="entry name" value="FAD/NAD(P)-binding domain"/>
    <property type="match status" value="1"/>
</dbReference>
<proteinExistence type="predicted"/>
<dbReference type="Proteomes" id="UP000509623">
    <property type="component" value="Chromosome"/>
</dbReference>
<dbReference type="EMBL" id="CP046161">
    <property type="protein sequence ID" value="QKO31062.1"/>
    <property type="molecule type" value="Genomic_DNA"/>
</dbReference>
<evidence type="ECO:0000313" key="6">
    <source>
        <dbReference type="EMBL" id="QKN23868.1"/>
    </source>
</evidence>